<accession>A0A167SYI1</accession>
<sequence length="534" mass="59937">MGITESKQVAQAIYVACTEAEKRGSNSIEPVLTDNFLGLLHGLWSKLPDTAKQKFEPRNENAQRQIAPHHENAQIQIAPHHENAQRQITPRQENAQIQIAPQHENTITASPSMTARRKSVDNRHEGKRLPKKQKNNDSGGGLLLYVLKNASVWKRNPLSFFNERGSKLDLESSPLDGMSDYMTTLGNRMGIDQVRQRLLKVMHFRLSKWHVWNESTQDGRKRKRGQWALEGKKFDNVCRTLGCATTSESQDRYFHLGNLFYSLLGINDTLKIPIDADPESPHLKELRQCRLVTRDSQKVIDELADSIFNAIWESCNRVSYALPPPISQSPRPFDQNLDDQASRPSDSFPVSTTEPPLPFNPGFAQGFDQNFLDFSDQNLNIVGLNQPLAETFVPGHAQGFYWAPFPDCNTNIDDLDLLHRLFEEHHRSDPERGHQDHTQSCNQAFRLTPLEVASGSSGCESRQSNFTAESEGQAYAGPLLANDVSYSPDLEEYRIHRAAKHPQETTQGPDNLTGGQICGVSPIQVTPESGIAAC</sequence>
<dbReference type="EMBL" id="CM002799">
    <property type="protein sequence ID" value="KZN87687.1"/>
    <property type="molecule type" value="Genomic_DNA"/>
</dbReference>
<feature type="region of interest" description="Disordered" evidence="1">
    <location>
        <begin position="103"/>
        <end position="140"/>
    </location>
</feature>
<feature type="compositionally biased region" description="Basic and acidic residues" evidence="1">
    <location>
        <begin position="118"/>
        <end position="128"/>
    </location>
</feature>
<organism evidence="2">
    <name type="scientific">Penicillium chrysogenum</name>
    <name type="common">Penicillium notatum</name>
    <dbReference type="NCBI Taxonomy" id="5076"/>
    <lineage>
        <taxon>Eukaryota</taxon>
        <taxon>Fungi</taxon>
        <taxon>Dikarya</taxon>
        <taxon>Ascomycota</taxon>
        <taxon>Pezizomycotina</taxon>
        <taxon>Eurotiomycetes</taxon>
        <taxon>Eurotiomycetidae</taxon>
        <taxon>Eurotiales</taxon>
        <taxon>Aspergillaceae</taxon>
        <taxon>Penicillium</taxon>
        <taxon>Penicillium chrysogenum species complex</taxon>
    </lineage>
</organism>
<proteinExistence type="predicted"/>
<reference evidence="2" key="1">
    <citation type="journal article" date="2014" name="Genome Announc.">
        <title>Complete sequencing and chromosome-scale genome assembly of the industrial progenitor strain P2niaD18 from the penicillin producer Penicillium chrysogenum.</title>
        <authorList>
            <person name="Specht T."/>
            <person name="Dahlmann T.A."/>
            <person name="Zadra I."/>
            <person name="Kurnsteiner H."/>
            <person name="Kuck U."/>
        </authorList>
    </citation>
    <scope>NUCLEOTIDE SEQUENCE [LARGE SCALE GENOMIC DNA]</scope>
    <source>
        <strain evidence="2">P2niaD18</strain>
    </source>
</reference>
<feature type="compositionally biased region" description="Polar residues" evidence="1">
    <location>
        <begin position="338"/>
        <end position="354"/>
    </location>
</feature>
<name>A0A167SYI1_PENCH</name>
<feature type="compositionally biased region" description="Polar residues" evidence="1">
    <location>
        <begin position="103"/>
        <end position="113"/>
    </location>
</feature>
<evidence type="ECO:0000313" key="2">
    <source>
        <dbReference type="EMBL" id="KZN87687.1"/>
    </source>
</evidence>
<protein>
    <submittedName>
        <fullName evidence="2">Uncharacterized protein</fullName>
    </submittedName>
</protein>
<evidence type="ECO:0000256" key="1">
    <source>
        <dbReference type="SAM" id="MobiDB-lite"/>
    </source>
</evidence>
<gene>
    <name evidence="2" type="ORF">EN45_062480</name>
</gene>
<dbReference type="AlphaFoldDB" id="A0A167SYI1"/>
<dbReference type="Proteomes" id="UP000076449">
    <property type="component" value="Chromosome II"/>
</dbReference>
<feature type="region of interest" description="Disordered" evidence="1">
    <location>
        <begin position="328"/>
        <end position="354"/>
    </location>
</feature>